<evidence type="ECO:0000256" key="7">
    <source>
        <dbReference type="ARBA" id="ARBA00023136"/>
    </source>
</evidence>
<feature type="transmembrane region" description="Helical" evidence="8">
    <location>
        <begin position="37"/>
        <end position="58"/>
    </location>
</feature>
<evidence type="ECO:0000313" key="9">
    <source>
        <dbReference type="EMBL" id="AVL99264.1"/>
    </source>
</evidence>
<dbReference type="RefSeq" id="WP_105940999.1">
    <property type="nucleotide sequence ID" value="NZ_CP027433.1"/>
</dbReference>
<evidence type="ECO:0000256" key="8">
    <source>
        <dbReference type="SAM" id="Phobius"/>
    </source>
</evidence>
<feature type="transmembrane region" description="Helical" evidence="8">
    <location>
        <begin position="126"/>
        <end position="146"/>
    </location>
</feature>
<evidence type="ECO:0000256" key="6">
    <source>
        <dbReference type="ARBA" id="ARBA00022989"/>
    </source>
</evidence>
<sequence>MSTTRWSSGVETTPPPARWPGRIRFLRAGPISLRVDLLASAVTIVLVLVTALIALWSLGISTTSSPHLGFGELFRVLSGHEGGAAARRVVSAAPAVIVAVLGGISLALSGAIFQTVTRNPLGSPDIIGFTTGAYTGALIAMLVFGLGSAGTTAGALIGCLATGVAVYFLGMRGGTGNYRFIVVGIGISAMLISFNGYLIATANVQNAGAAAAWGMGNLRNLSMTDTIPVFVVLAILVPALVVATPRMRMFELGPDSAQSKGVDTARTELLLLVVGVGFAAATTAVAGPIAFVALVAPQLAARLTPSAGIPLITSAAVGAALLVSSDAIARTILAPTTALPVGVVTTALGGVYLLFLLIAQARKARL</sequence>
<evidence type="ECO:0008006" key="11">
    <source>
        <dbReference type="Google" id="ProtNLM"/>
    </source>
</evidence>
<dbReference type="CDD" id="cd06550">
    <property type="entry name" value="TM_ABC_iron-siderophores_like"/>
    <property type="match status" value="1"/>
</dbReference>
<reference evidence="9 10" key="1">
    <citation type="submission" date="2018-03" db="EMBL/GenBank/DDBJ databases">
        <title>Characteristics and genome of n-alkane degrading marine bacteria Gordonia iterans isolated from crude oil contaminated in Tae-an, South Korea.</title>
        <authorList>
            <person name="Lee S.-S."/>
            <person name="Kim H."/>
        </authorList>
    </citation>
    <scope>NUCLEOTIDE SEQUENCE [LARGE SCALE GENOMIC DNA]</scope>
    <source>
        <strain evidence="9 10">Co17</strain>
    </source>
</reference>
<evidence type="ECO:0000313" key="10">
    <source>
        <dbReference type="Proteomes" id="UP000239814"/>
    </source>
</evidence>
<dbReference type="InterPro" id="IPR000522">
    <property type="entry name" value="ABC_transptr_permease_BtuC"/>
</dbReference>
<accession>A0A2S0KC51</accession>
<dbReference type="AlphaFoldDB" id="A0A2S0KC51"/>
<evidence type="ECO:0000256" key="1">
    <source>
        <dbReference type="ARBA" id="ARBA00004651"/>
    </source>
</evidence>
<evidence type="ECO:0000256" key="5">
    <source>
        <dbReference type="ARBA" id="ARBA00022692"/>
    </source>
</evidence>
<dbReference type="EMBL" id="CP027433">
    <property type="protein sequence ID" value="AVL99264.1"/>
    <property type="molecule type" value="Genomic_DNA"/>
</dbReference>
<dbReference type="GO" id="GO:0022857">
    <property type="term" value="F:transmembrane transporter activity"/>
    <property type="evidence" value="ECO:0007669"/>
    <property type="project" value="InterPro"/>
</dbReference>
<feature type="transmembrane region" description="Helical" evidence="8">
    <location>
        <begin position="269"/>
        <end position="295"/>
    </location>
</feature>
<keyword evidence="3" id="KW-0813">Transport</keyword>
<dbReference type="KEGG" id="git:C6V83_02070"/>
<proteinExistence type="inferred from homology"/>
<dbReference type="GO" id="GO:0005886">
    <property type="term" value="C:plasma membrane"/>
    <property type="evidence" value="ECO:0007669"/>
    <property type="project" value="UniProtKB-SubCell"/>
</dbReference>
<dbReference type="Proteomes" id="UP000239814">
    <property type="component" value="Chromosome"/>
</dbReference>
<dbReference type="OrthoDB" id="4455417at2"/>
<comment type="similarity">
    <text evidence="2">Belongs to the binding-protein-dependent transport system permease family. FecCD subfamily.</text>
</comment>
<dbReference type="GO" id="GO:0033214">
    <property type="term" value="P:siderophore-iron import into cell"/>
    <property type="evidence" value="ECO:0007669"/>
    <property type="project" value="TreeGrafter"/>
</dbReference>
<keyword evidence="6 8" id="KW-1133">Transmembrane helix</keyword>
<dbReference type="PANTHER" id="PTHR30472:SF24">
    <property type="entry name" value="FERRIC ENTEROBACTIN TRANSPORT SYSTEM PERMEASE PROTEIN FEPG"/>
    <property type="match status" value="1"/>
</dbReference>
<keyword evidence="5 8" id="KW-0812">Transmembrane</keyword>
<feature type="transmembrane region" description="Helical" evidence="8">
    <location>
        <begin position="227"/>
        <end position="248"/>
    </location>
</feature>
<feature type="transmembrane region" description="Helical" evidence="8">
    <location>
        <begin position="337"/>
        <end position="359"/>
    </location>
</feature>
<keyword evidence="7 8" id="KW-0472">Membrane</keyword>
<organism evidence="9 10">
    <name type="scientific">Gordonia iterans</name>
    <dbReference type="NCBI Taxonomy" id="1004901"/>
    <lineage>
        <taxon>Bacteria</taxon>
        <taxon>Bacillati</taxon>
        <taxon>Actinomycetota</taxon>
        <taxon>Actinomycetes</taxon>
        <taxon>Mycobacteriales</taxon>
        <taxon>Gordoniaceae</taxon>
        <taxon>Gordonia</taxon>
    </lineage>
</organism>
<evidence type="ECO:0000256" key="3">
    <source>
        <dbReference type="ARBA" id="ARBA00022448"/>
    </source>
</evidence>
<dbReference type="Pfam" id="PF01032">
    <property type="entry name" value="FecCD"/>
    <property type="match status" value="1"/>
</dbReference>
<name>A0A2S0KC51_9ACTN</name>
<feature type="transmembrane region" description="Helical" evidence="8">
    <location>
        <begin position="307"/>
        <end position="325"/>
    </location>
</feature>
<evidence type="ECO:0000256" key="4">
    <source>
        <dbReference type="ARBA" id="ARBA00022475"/>
    </source>
</evidence>
<keyword evidence="4" id="KW-1003">Cell membrane</keyword>
<dbReference type="InterPro" id="IPR037294">
    <property type="entry name" value="ABC_BtuC-like"/>
</dbReference>
<dbReference type="Gene3D" id="1.10.3470.10">
    <property type="entry name" value="ABC transporter involved in vitamin B12 uptake, BtuC"/>
    <property type="match status" value="1"/>
</dbReference>
<gene>
    <name evidence="9" type="ORF">C6V83_02070</name>
</gene>
<protein>
    <recommendedName>
        <fullName evidence="11">Iron ABC transporter permease</fullName>
    </recommendedName>
</protein>
<evidence type="ECO:0000256" key="2">
    <source>
        <dbReference type="ARBA" id="ARBA00007935"/>
    </source>
</evidence>
<dbReference type="PANTHER" id="PTHR30472">
    <property type="entry name" value="FERRIC ENTEROBACTIN TRANSPORT SYSTEM PERMEASE PROTEIN"/>
    <property type="match status" value="1"/>
</dbReference>
<feature type="transmembrane region" description="Helical" evidence="8">
    <location>
        <begin position="92"/>
        <end position="114"/>
    </location>
</feature>
<keyword evidence="10" id="KW-1185">Reference proteome</keyword>
<dbReference type="SUPFAM" id="SSF81345">
    <property type="entry name" value="ABC transporter involved in vitamin B12 uptake, BtuC"/>
    <property type="match status" value="1"/>
</dbReference>
<comment type="subcellular location">
    <subcellularLocation>
        <location evidence="1">Cell membrane</location>
        <topology evidence="1">Multi-pass membrane protein</topology>
    </subcellularLocation>
</comment>
<feature type="transmembrane region" description="Helical" evidence="8">
    <location>
        <begin position="181"/>
        <end position="200"/>
    </location>
</feature>
<feature type="transmembrane region" description="Helical" evidence="8">
    <location>
        <begin position="152"/>
        <end position="169"/>
    </location>
</feature>